<dbReference type="Pfam" id="PF13469">
    <property type="entry name" value="Sulfotransfer_3"/>
    <property type="match status" value="1"/>
</dbReference>
<dbReference type="EMBL" id="FOVL01000002">
    <property type="protein sequence ID" value="SFN33064.1"/>
    <property type="molecule type" value="Genomic_DNA"/>
</dbReference>
<dbReference type="InterPro" id="IPR027417">
    <property type="entry name" value="P-loop_NTPase"/>
</dbReference>
<sequence length="242" mass="28573">MKKFFYWKYKEYEVTFIFGSARGGTTWLWSLLESHSEVKPFVNESNNLEQLFYITSESGIYVKDPKNAKRIIESFLKKNRNYKVIEKTPSHTLLWRDILNDFPNSRNIIILRNPLAIVNSMVRSEMTAFEDYGLEKSIDSVKAYFKCLMELIKLDKYYIVSYENLLLNTASELVSILDYLNLSKDFVEDIIASNKNTSKVSVNGVFRKGKAESYRIEFTEKELLYLEEKLRNELTFFKLMKK</sequence>
<dbReference type="AlphaFoldDB" id="A0A1I4Y4R1"/>
<keyword evidence="2" id="KW-1185">Reference proteome</keyword>
<protein>
    <submittedName>
        <fullName evidence="1">Sulfotransferase family protein</fullName>
    </submittedName>
</protein>
<dbReference type="GO" id="GO:0016740">
    <property type="term" value="F:transferase activity"/>
    <property type="evidence" value="ECO:0007669"/>
    <property type="project" value="UniProtKB-KW"/>
</dbReference>
<accession>A0A1I4Y4R1</accession>
<evidence type="ECO:0000313" key="2">
    <source>
        <dbReference type="Proteomes" id="UP000199153"/>
    </source>
</evidence>
<dbReference type="Gene3D" id="3.40.50.300">
    <property type="entry name" value="P-loop containing nucleotide triphosphate hydrolases"/>
    <property type="match status" value="1"/>
</dbReference>
<evidence type="ECO:0000313" key="1">
    <source>
        <dbReference type="EMBL" id="SFN33064.1"/>
    </source>
</evidence>
<dbReference type="RefSeq" id="WP_175494741.1">
    <property type="nucleotide sequence ID" value="NZ_FOVL01000002.1"/>
</dbReference>
<proteinExistence type="predicted"/>
<name>A0A1I4Y4R1_9FLAO</name>
<gene>
    <name evidence="1" type="ORF">SAMN05660413_00523</name>
</gene>
<reference evidence="1 2" key="1">
    <citation type="submission" date="2016-10" db="EMBL/GenBank/DDBJ databases">
        <authorList>
            <person name="de Groot N.N."/>
        </authorList>
    </citation>
    <scope>NUCLEOTIDE SEQUENCE [LARGE SCALE GENOMIC DNA]</scope>
    <source>
        <strain evidence="1 2">DSM 17794</strain>
    </source>
</reference>
<organism evidence="1 2">
    <name type="scientific">Salegentibacter flavus</name>
    <dbReference type="NCBI Taxonomy" id="287099"/>
    <lineage>
        <taxon>Bacteria</taxon>
        <taxon>Pseudomonadati</taxon>
        <taxon>Bacteroidota</taxon>
        <taxon>Flavobacteriia</taxon>
        <taxon>Flavobacteriales</taxon>
        <taxon>Flavobacteriaceae</taxon>
        <taxon>Salegentibacter</taxon>
    </lineage>
</organism>
<dbReference type="SUPFAM" id="SSF52540">
    <property type="entry name" value="P-loop containing nucleoside triphosphate hydrolases"/>
    <property type="match status" value="1"/>
</dbReference>
<keyword evidence="1" id="KW-0808">Transferase</keyword>
<dbReference type="STRING" id="287099.SAMN05660413_00523"/>
<dbReference type="Proteomes" id="UP000199153">
    <property type="component" value="Unassembled WGS sequence"/>
</dbReference>